<dbReference type="InterPro" id="IPR014937">
    <property type="entry name" value="DUF1810"/>
</dbReference>
<proteinExistence type="predicted"/>
<dbReference type="EMBL" id="QLMJ01000011">
    <property type="protein sequence ID" value="RAK34644.1"/>
    <property type="molecule type" value="Genomic_DNA"/>
</dbReference>
<protein>
    <submittedName>
        <fullName evidence="1">Uncharacterized protein (DUF1810 family)</fullName>
    </submittedName>
</protein>
<dbReference type="InterPro" id="IPR036287">
    <property type="entry name" value="Rv1873-like_sf"/>
</dbReference>
<accession>A0A327ZGI2</accession>
<dbReference type="PIRSF" id="PIRSF008546">
    <property type="entry name" value="UCP008546"/>
    <property type="match status" value="1"/>
</dbReference>
<dbReference type="OrthoDB" id="9801870at2"/>
<dbReference type="Gene3D" id="1.25.40.380">
    <property type="entry name" value="Protein of unknown function DUF1810"/>
    <property type="match status" value="1"/>
</dbReference>
<evidence type="ECO:0000313" key="1">
    <source>
        <dbReference type="EMBL" id="RAK34644.1"/>
    </source>
</evidence>
<dbReference type="Pfam" id="PF08837">
    <property type="entry name" value="DUF1810"/>
    <property type="match status" value="1"/>
</dbReference>
<evidence type="ECO:0000313" key="2">
    <source>
        <dbReference type="Proteomes" id="UP000249341"/>
    </source>
</evidence>
<name>A0A327ZGI2_9ACTN</name>
<dbReference type="AlphaFoldDB" id="A0A327ZGI2"/>
<keyword evidence="2" id="KW-1185">Reference proteome</keyword>
<dbReference type="RefSeq" id="WP_111651286.1">
    <property type="nucleotide sequence ID" value="NZ_JACHWI010000016.1"/>
</dbReference>
<reference evidence="1 2" key="1">
    <citation type="submission" date="2018-06" db="EMBL/GenBank/DDBJ databases">
        <title>Genomic Encyclopedia of Type Strains, Phase III (KMG-III): the genomes of soil and plant-associated and newly described type strains.</title>
        <authorList>
            <person name="Whitman W."/>
        </authorList>
    </citation>
    <scope>NUCLEOTIDE SEQUENCE [LARGE SCALE GENOMIC DNA]</scope>
    <source>
        <strain evidence="1 2">CGMCC 4.7090</strain>
    </source>
</reference>
<dbReference type="Proteomes" id="UP000249341">
    <property type="component" value="Unassembled WGS sequence"/>
</dbReference>
<gene>
    <name evidence="1" type="ORF">B0I29_111246</name>
</gene>
<comment type="caution">
    <text evidence="1">The sequence shown here is derived from an EMBL/GenBank/DDBJ whole genome shotgun (WGS) entry which is preliminary data.</text>
</comment>
<sequence length="136" mass="15346">MERFVRAQEGVYDRALAEIVDGKKRSHWMWFIFPQLAGLGSSPTAQQYAIRDLAEAREFMAHPLLGPRLVSCSSALLAHPDKSANQIFGFPDDLKLRSSMTLFSRSADHPTVFHQVIDLFYEGPDERTLALLDRPG</sequence>
<dbReference type="SUPFAM" id="SSF140736">
    <property type="entry name" value="Rv1873-like"/>
    <property type="match status" value="1"/>
</dbReference>
<organism evidence="1 2">
    <name type="scientific">Actinoplanes lutulentus</name>
    <dbReference type="NCBI Taxonomy" id="1287878"/>
    <lineage>
        <taxon>Bacteria</taxon>
        <taxon>Bacillati</taxon>
        <taxon>Actinomycetota</taxon>
        <taxon>Actinomycetes</taxon>
        <taxon>Micromonosporales</taxon>
        <taxon>Micromonosporaceae</taxon>
        <taxon>Actinoplanes</taxon>
    </lineage>
</organism>